<sequence length="92" mass="11204">MSKQTKAWLEQRTWEVLQHPLYSPDLARSDFQLLGPLKKFFAGKCFEDQKDLQNTVLEYFKQLDRQQYHEVMLKRVPCWDKCLNVYENYVEK</sequence>
<name>A0A4Y2RCF1_ARAVE</name>
<accession>A0A4Y2RCF1</accession>
<keyword evidence="2" id="KW-1185">Reference proteome</keyword>
<evidence type="ECO:0000313" key="2">
    <source>
        <dbReference type="Proteomes" id="UP000499080"/>
    </source>
</evidence>
<protein>
    <recommendedName>
        <fullName evidence="3">Histone-lysine N-methyltransferase SETMAR</fullName>
    </recommendedName>
</protein>
<evidence type="ECO:0000313" key="1">
    <source>
        <dbReference type="EMBL" id="GBN72485.1"/>
    </source>
</evidence>
<reference evidence="1 2" key="1">
    <citation type="journal article" date="2019" name="Sci. Rep.">
        <title>Orb-weaving spider Araneus ventricosus genome elucidates the spidroin gene catalogue.</title>
        <authorList>
            <person name="Kono N."/>
            <person name="Nakamura H."/>
            <person name="Ohtoshi R."/>
            <person name="Moran D.A.P."/>
            <person name="Shinohara A."/>
            <person name="Yoshida Y."/>
            <person name="Fujiwara M."/>
            <person name="Mori M."/>
            <person name="Tomita M."/>
            <person name="Arakawa K."/>
        </authorList>
    </citation>
    <scope>NUCLEOTIDE SEQUENCE [LARGE SCALE GENOMIC DNA]</scope>
</reference>
<dbReference type="EMBL" id="BGPR01016297">
    <property type="protein sequence ID" value="GBN72485.1"/>
    <property type="molecule type" value="Genomic_DNA"/>
</dbReference>
<dbReference type="AlphaFoldDB" id="A0A4Y2RCF1"/>
<dbReference type="Proteomes" id="UP000499080">
    <property type="component" value="Unassembled WGS sequence"/>
</dbReference>
<dbReference type="OrthoDB" id="6434373at2759"/>
<dbReference type="Gene3D" id="3.30.420.10">
    <property type="entry name" value="Ribonuclease H-like superfamily/Ribonuclease H"/>
    <property type="match status" value="1"/>
</dbReference>
<gene>
    <name evidence="1" type="ORF">AVEN_125608_1</name>
</gene>
<dbReference type="InterPro" id="IPR052709">
    <property type="entry name" value="Transposase-MT_Hybrid"/>
</dbReference>
<dbReference type="InterPro" id="IPR036397">
    <property type="entry name" value="RNaseH_sf"/>
</dbReference>
<proteinExistence type="predicted"/>
<comment type="caution">
    <text evidence="1">The sequence shown here is derived from an EMBL/GenBank/DDBJ whole genome shotgun (WGS) entry which is preliminary data.</text>
</comment>
<evidence type="ECO:0008006" key="3">
    <source>
        <dbReference type="Google" id="ProtNLM"/>
    </source>
</evidence>
<dbReference type="GO" id="GO:0003676">
    <property type="term" value="F:nucleic acid binding"/>
    <property type="evidence" value="ECO:0007669"/>
    <property type="project" value="InterPro"/>
</dbReference>
<dbReference type="PANTHER" id="PTHR46060">
    <property type="entry name" value="MARINER MOS1 TRANSPOSASE-LIKE PROTEIN"/>
    <property type="match status" value="1"/>
</dbReference>
<dbReference type="PANTHER" id="PTHR46060:SF3">
    <property type="entry name" value="PROTEIN GVQW3"/>
    <property type="match status" value="1"/>
</dbReference>
<organism evidence="1 2">
    <name type="scientific">Araneus ventricosus</name>
    <name type="common">Orbweaver spider</name>
    <name type="synonym">Epeira ventricosa</name>
    <dbReference type="NCBI Taxonomy" id="182803"/>
    <lineage>
        <taxon>Eukaryota</taxon>
        <taxon>Metazoa</taxon>
        <taxon>Ecdysozoa</taxon>
        <taxon>Arthropoda</taxon>
        <taxon>Chelicerata</taxon>
        <taxon>Arachnida</taxon>
        <taxon>Araneae</taxon>
        <taxon>Araneomorphae</taxon>
        <taxon>Entelegynae</taxon>
        <taxon>Araneoidea</taxon>
        <taxon>Araneidae</taxon>
        <taxon>Araneus</taxon>
    </lineage>
</organism>